<protein>
    <submittedName>
        <fullName evidence="2">Uncharacterized protein</fullName>
    </submittedName>
</protein>
<organism evidence="2 3">
    <name type="scientific">Thermanaerosceptrum fracticalcis</name>
    <dbReference type="NCBI Taxonomy" id="1712410"/>
    <lineage>
        <taxon>Bacteria</taxon>
        <taxon>Bacillati</taxon>
        <taxon>Bacillota</taxon>
        <taxon>Clostridia</taxon>
        <taxon>Eubacteriales</taxon>
        <taxon>Peptococcaceae</taxon>
        <taxon>Thermanaerosceptrum</taxon>
    </lineage>
</organism>
<evidence type="ECO:0000313" key="3">
    <source>
        <dbReference type="Proteomes" id="UP000515847"/>
    </source>
</evidence>
<dbReference type="EMBL" id="CP045798">
    <property type="protein sequence ID" value="QNB44866.1"/>
    <property type="molecule type" value="Genomic_DNA"/>
</dbReference>
<proteinExistence type="predicted"/>
<accession>A0A7G6DYG2</accession>
<dbReference type="AlphaFoldDB" id="A0A7G6DYG2"/>
<feature type="region of interest" description="Disordered" evidence="1">
    <location>
        <begin position="1"/>
        <end position="57"/>
    </location>
</feature>
<reference evidence="2 3" key="1">
    <citation type="journal article" date="2019" name="Front. Microbiol.">
        <title>Thermoanaerosceptrum fracticalcis gen. nov. sp. nov., a Novel Fumarate-Fermenting Microorganism From a Deep Fractured Carbonate Aquifer of the US Great Basin.</title>
        <authorList>
            <person name="Hamilton-Brehm S.D."/>
            <person name="Stewart L.E."/>
            <person name="Zavarin M."/>
            <person name="Caldwell M."/>
            <person name="Lawson P.A."/>
            <person name="Onstott T.C."/>
            <person name="Grzymski J."/>
            <person name="Neveux I."/>
            <person name="Lollar B.S."/>
            <person name="Russell C.E."/>
            <person name="Moser D.P."/>
        </authorList>
    </citation>
    <scope>NUCLEOTIDE SEQUENCE [LARGE SCALE GENOMIC DNA]</scope>
    <source>
        <strain evidence="2 3">DRI-13</strain>
    </source>
</reference>
<keyword evidence="3" id="KW-1185">Reference proteome</keyword>
<dbReference type="RefSeq" id="WP_153802150.1">
    <property type="nucleotide sequence ID" value="NZ_CP045798.1"/>
</dbReference>
<sequence length="57" mass="6020">MGDKYTDKVPTVGRKNLGKQKNLKVESGKELAPTGYGTTQLADNVYKNDPKPGPGGG</sequence>
<evidence type="ECO:0000313" key="2">
    <source>
        <dbReference type="EMBL" id="QNB44866.1"/>
    </source>
</evidence>
<gene>
    <name evidence="2" type="ORF">BR63_00080</name>
</gene>
<dbReference type="Proteomes" id="UP000515847">
    <property type="component" value="Chromosome"/>
</dbReference>
<dbReference type="KEGG" id="tfr:BR63_00080"/>
<name>A0A7G6DYG2_THEFR</name>
<evidence type="ECO:0000256" key="1">
    <source>
        <dbReference type="SAM" id="MobiDB-lite"/>
    </source>
</evidence>